<sequence length="515" mass="57598">MPAMIDDPASPTIYRVTGEPPYPGPNSPLPANIKPRQVTLRDRQTVATIVPFASKDQVPPSLLLYLSDQLAKEIEKGDTYPMIDPMPHDKFASYWFQNFGAIMLLGSIEKPEDVVEGKDWAKDCLGSFYIKPNYPGRSSHVCNAGFLVTDAVRNRGVGRLMGEAYLDWAPKVGYKYSVFNLVYETNVASCRIWDALGFKRIGRVPGCGNLKSYPDRLVDAIIYGRDLTLSEEDNDELVSEDRFEKIKFYLKHGKYPNGADRAEKSRLRSAATHYKLLENDVLMLKDKEVVSDPEKQYEIARQTHALGQHAGINKTTATITERYHWRGIKDTVSDVIRVCAECEDKSNVGSIKPSTPNQASLPHAPPVPVPSVPAAKSSEAIRHKTPQLDPTLHHQKSTLSGLALPSHNDPPIDPQLMSQQHRVQPIHAKQSGPHDPLQENLQHPYYSPQISMDMDAEDHALIHLLNANNSIHDEERCVISDQDLEMMLTRQLEEEADTGFTRMDVDGAAGLHLDL</sequence>
<dbReference type="AlphaFoldDB" id="A0A9W8YQ86"/>
<proteinExistence type="predicted"/>
<dbReference type="EMBL" id="JAPEVB010000005">
    <property type="protein sequence ID" value="KAJ4387807.1"/>
    <property type="molecule type" value="Genomic_DNA"/>
</dbReference>
<dbReference type="InterPro" id="IPR052742">
    <property type="entry name" value="Mito_N-acetyltransferase"/>
</dbReference>
<evidence type="ECO:0000313" key="4">
    <source>
        <dbReference type="Proteomes" id="UP001140453"/>
    </source>
</evidence>
<evidence type="ECO:0000259" key="2">
    <source>
        <dbReference type="PROSITE" id="PS51186"/>
    </source>
</evidence>
<reference evidence="3" key="1">
    <citation type="submission" date="2022-10" db="EMBL/GenBank/DDBJ databases">
        <title>Tapping the CABI collections for fungal endophytes: first genome assemblies for Collariella, Neodidymelliopsis, Ascochyta clinopodiicola, Didymella pomorum, Didymosphaeria variabile, Neocosmospora piperis and Neocucurbitaria cava.</title>
        <authorList>
            <person name="Hill R."/>
        </authorList>
    </citation>
    <scope>NUCLEOTIDE SEQUENCE</scope>
    <source>
        <strain evidence="3">IMI 355082</strain>
    </source>
</reference>
<dbReference type="Gene3D" id="3.40.630.30">
    <property type="match status" value="1"/>
</dbReference>
<dbReference type="Pfam" id="PF00583">
    <property type="entry name" value="Acetyltransf_1"/>
    <property type="match status" value="1"/>
</dbReference>
<dbReference type="InterPro" id="IPR015416">
    <property type="entry name" value="Znf_H2C2_histone_UAS-bd"/>
</dbReference>
<accession>A0A9W8YQ86</accession>
<dbReference type="PROSITE" id="PS51186">
    <property type="entry name" value="GNAT"/>
    <property type="match status" value="1"/>
</dbReference>
<evidence type="ECO:0000256" key="1">
    <source>
        <dbReference type="SAM" id="MobiDB-lite"/>
    </source>
</evidence>
<feature type="region of interest" description="Disordered" evidence="1">
    <location>
        <begin position="346"/>
        <end position="442"/>
    </location>
</feature>
<name>A0A9W8YQ86_9PEZI</name>
<keyword evidence="4" id="KW-1185">Reference proteome</keyword>
<evidence type="ECO:0000313" key="3">
    <source>
        <dbReference type="EMBL" id="KAJ4387807.1"/>
    </source>
</evidence>
<feature type="region of interest" description="Disordered" evidence="1">
    <location>
        <begin position="1"/>
        <end position="31"/>
    </location>
</feature>
<feature type="compositionally biased region" description="Polar residues" evidence="1">
    <location>
        <begin position="347"/>
        <end position="358"/>
    </location>
</feature>
<dbReference type="GO" id="GO:0005634">
    <property type="term" value="C:nucleus"/>
    <property type="evidence" value="ECO:0007669"/>
    <property type="project" value="TreeGrafter"/>
</dbReference>
<dbReference type="InterPro" id="IPR016181">
    <property type="entry name" value="Acyl_CoA_acyltransferase"/>
</dbReference>
<dbReference type="GO" id="GO:0016747">
    <property type="term" value="F:acyltransferase activity, transferring groups other than amino-acyl groups"/>
    <property type="evidence" value="ECO:0007669"/>
    <property type="project" value="InterPro"/>
</dbReference>
<dbReference type="PANTHER" id="PTHR43138">
    <property type="entry name" value="ACETYLTRANSFERASE, GNAT FAMILY"/>
    <property type="match status" value="1"/>
</dbReference>
<protein>
    <submittedName>
        <fullName evidence="3">Protein spt10</fullName>
    </submittedName>
</protein>
<dbReference type="InterPro" id="IPR000182">
    <property type="entry name" value="GNAT_dom"/>
</dbReference>
<gene>
    <name evidence="3" type="primary">SPT10</name>
    <name evidence="3" type="ORF">N0V93_008409</name>
</gene>
<dbReference type="Gene3D" id="1.10.340.70">
    <property type="match status" value="1"/>
</dbReference>
<dbReference type="Proteomes" id="UP001140453">
    <property type="component" value="Unassembled WGS sequence"/>
</dbReference>
<dbReference type="SUPFAM" id="SSF55729">
    <property type="entry name" value="Acyl-CoA N-acyltransferases (Nat)"/>
    <property type="match status" value="1"/>
</dbReference>
<feature type="domain" description="N-acetyltransferase" evidence="2">
    <location>
        <begin position="78"/>
        <end position="228"/>
    </location>
</feature>
<comment type="caution">
    <text evidence="3">The sequence shown here is derived from an EMBL/GenBank/DDBJ whole genome shotgun (WGS) entry which is preliminary data.</text>
</comment>
<dbReference type="OrthoDB" id="10264707at2759"/>
<organism evidence="3 4">
    <name type="scientific">Gnomoniopsis smithogilvyi</name>
    <dbReference type="NCBI Taxonomy" id="1191159"/>
    <lineage>
        <taxon>Eukaryota</taxon>
        <taxon>Fungi</taxon>
        <taxon>Dikarya</taxon>
        <taxon>Ascomycota</taxon>
        <taxon>Pezizomycotina</taxon>
        <taxon>Sordariomycetes</taxon>
        <taxon>Sordariomycetidae</taxon>
        <taxon>Diaporthales</taxon>
        <taxon>Gnomoniaceae</taxon>
        <taxon>Gnomoniopsis</taxon>
    </lineage>
</organism>
<dbReference type="Pfam" id="PF09337">
    <property type="entry name" value="zf-H2C2"/>
    <property type="match status" value="1"/>
</dbReference>
<dbReference type="PANTHER" id="PTHR43138:SF2">
    <property type="entry name" value="PROTEIN SPT10"/>
    <property type="match status" value="1"/>
</dbReference>